<gene>
    <name evidence="3" type="ORF">SAMN02927930_01658</name>
</gene>
<name>A0A1G6DDX8_9GAMM</name>
<dbReference type="InterPro" id="IPR036465">
    <property type="entry name" value="vWFA_dom_sf"/>
</dbReference>
<feature type="transmembrane region" description="Helical" evidence="2">
    <location>
        <begin position="12"/>
        <end position="34"/>
    </location>
</feature>
<keyword evidence="4" id="KW-1185">Reference proteome</keyword>
<dbReference type="STRING" id="1159017.SAMN02927930_01658"/>
<keyword evidence="2" id="KW-0472">Membrane</keyword>
<keyword evidence="2" id="KW-0812">Transmembrane</keyword>
<evidence type="ECO:0000256" key="2">
    <source>
        <dbReference type="SAM" id="Phobius"/>
    </source>
</evidence>
<proteinExistence type="predicted"/>
<reference evidence="4" key="1">
    <citation type="submission" date="2016-10" db="EMBL/GenBank/DDBJ databases">
        <authorList>
            <person name="Varghese N."/>
            <person name="Submissions S."/>
        </authorList>
    </citation>
    <scope>NUCLEOTIDE SEQUENCE [LARGE SCALE GENOMIC DNA]</scope>
    <source>
        <strain evidence="4">CGMCC 1.10824</strain>
    </source>
</reference>
<dbReference type="RefSeq" id="WP_092593593.1">
    <property type="nucleotide sequence ID" value="NZ_FMXN01000009.1"/>
</dbReference>
<dbReference type="EMBL" id="FMXN01000009">
    <property type="protein sequence ID" value="SDB43045.1"/>
    <property type="molecule type" value="Genomic_DNA"/>
</dbReference>
<dbReference type="SUPFAM" id="SSF53300">
    <property type="entry name" value="vWA-like"/>
    <property type="match status" value="1"/>
</dbReference>
<evidence type="ECO:0000313" key="3">
    <source>
        <dbReference type="EMBL" id="SDB43045.1"/>
    </source>
</evidence>
<dbReference type="AlphaFoldDB" id="A0A1G6DDX8"/>
<evidence type="ECO:0000256" key="1">
    <source>
        <dbReference type="SAM" id="Coils"/>
    </source>
</evidence>
<sequence length="317" mass="34840">MRKLQRPPIEVFTLSFLDIISCAFGAVVLLILLAKNGDTDEHQGPEQLSILLEQVQAAQLSVETLQGALLDKQEELRQAQAKTASITDEQQNLDSSIPRAQQTIQQLQQQAQSLREEIRRETARLRVPDSTDEPSEEVGGIPTDADYVIFVIDNSGSMAGGGKWQKVMRVVSDVLNNHPQMKGFQIMNADGDYLYRSQAGKWLNDTASMRTRALERMSSFVGGGSFPERGILKALNEYKGQSGKVSLYVFGDDYSTAGLDNVVRNITAANAGPNGEPIFRIHGIGFYFATPQNARGFATLMQAVAKRNRGAFVGLNM</sequence>
<accession>A0A1G6DDX8</accession>
<evidence type="ECO:0008006" key="5">
    <source>
        <dbReference type="Google" id="ProtNLM"/>
    </source>
</evidence>
<dbReference type="Gene3D" id="3.40.50.410">
    <property type="entry name" value="von Willebrand factor, type A domain"/>
    <property type="match status" value="1"/>
</dbReference>
<evidence type="ECO:0000313" key="4">
    <source>
        <dbReference type="Proteomes" id="UP000199626"/>
    </source>
</evidence>
<protein>
    <recommendedName>
        <fullName evidence="5">von Willebrand factor type A domain-containing protein</fullName>
    </recommendedName>
</protein>
<dbReference type="OrthoDB" id="5489581at2"/>
<keyword evidence="1" id="KW-0175">Coiled coil</keyword>
<keyword evidence="2" id="KW-1133">Transmembrane helix</keyword>
<organism evidence="3 4">
    <name type="scientific">Pseudidiomarina indica</name>
    <dbReference type="NCBI Taxonomy" id="1159017"/>
    <lineage>
        <taxon>Bacteria</taxon>
        <taxon>Pseudomonadati</taxon>
        <taxon>Pseudomonadota</taxon>
        <taxon>Gammaproteobacteria</taxon>
        <taxon>Alteromonadales</taxon>
        <taxon>Idiomarinaceae</taxon>
        <taxon>Pseudidiomarina</taxon>
    </lineage>
</organism>
<feature type="coiled-coil region" evidence="1">
    <location>
        <begin position="62"/>
        <end position="124"/>
    </location>
</feature>
<dbReference type="CDD" id="cd00198">
    <property type="entry name" value="vWFA"/>
    <property type="match status" value="1"/>
</dbReference>
<dbReference type="Proteomes" id="UP000199626">
    <property type="component" value="Unassembled WGS sequence"/>
</dbReference>